<evidence type="ECO:0000259" key="4">
    <source>
        <dbReference type="PROSITE" id="PS50113"/>
    </source>
</evidence>
<dbReference type="Gene3D" id="3.20.20.450">
    <property type="entry name" value="EAL domain"/>
    <property type="match status" value="1"/>
</dbReference>
<dbReference type="SUPFAM" id="SSF141868">
    <property type="entry name" value="EAL domain-like"/>
    <property type="match status" value="1"/>
</dbReference>
<dbReference type="InterPro" id="IPR013767">
    <property type="entry name" value="PAS_fold"/>
</dbReference>
<feature type="coiled-coil region" evidence="1">
    <location>
        <begin position="223"/>
        <end position="250"/>
    </location>
</feature>
<dbReference type="RefSeq" id="WP_277864576.1">
    <property type="nucleotide sequence ID" value="NZ_JARRAG010000004.1"/>
</dbReference>
<protein>
    <submittedName>
        <fullName evidence="7">EAL domain-containing protein</fullName>
    </submittedName>
</protein>
<dbReference type="SMART" id="SM00052">
    <property type="entry name" value="EAL"/>
    <property type="match status" value="1"/>
</dbReference>
<dbReference type="CDD" id="cd01949">
    <property type="entry name" value="GGDEF"/>
    <property type="match status" value="1"/>
</dbReference>
<dbReference type="EMBL" id="JARRAG010000004">
    <property type="protein sequence ID" value="MDG3008249.1"/>
    <property type="molecule type" value="Genomic_DNA"/>
</dbReference>
<evidence type="ECO:0000256" key="2">
    <source>
        <dbReference type="SAM" id="Phobius"/>
    </source>
</evidence>
<feature type="domain" description="GGDEF" evidence="6">
    <location>
        <begin position="407"/>
        <end position="539"/>
    </location>
</feature>
<keyword evidence="2" id="KW-0812">Transmembrane</keyword>
<evidence type="ECO:0000259" key="5">
    <source>
        <dbReference type="PROSITE" id="PS50883"/>
    </source>
</evidence>
<dbReference type="NCBIfam" id="TIGR00254">
    <property type="entry name" value="GGDEF"/>
    <property type="match status" value="1"/>
</dbReference>
<evidence type="ECO:0000256" key="1">
    <source>
        <dbReference type="SAM" id="Coils"/>
    </source>
</evidence>
<dbReference type="InterPro" id="IPR035965">
    <property type="entry name" value="PAS-like_dom_sf"/>
</dbReference>
<feature type="transmembrane region" description="Helical" evidence="2">
    <location>
        <begin position="68"/>
        <end position="89"/>
    </location>
</feature>
<dbReference type="PROSITE" id="PS50113">
    <property type="entry name" value="PAC"/>
    <property type="match status" value="1"/>
</dbReference>
<dbReference type="InterPro" id="IPR001610">
    <property type="entry name" value="PAC"/>
</dbReference>
<dbReference type="SMART" id="SM00267">
    <property type="entry name" value="GGDEF"/>
    <property type="match status" value="1"/>
</dbReference>
<dbReference type="InterPro" id="IPR001633">
    <property type="entry name" value="EAL_dom"/>
</dbReference>
<dbReference type="PROSITE" id="PS50883">
    <property type="entry name" value="EAL"/>
    <property type="match status" value="1"/>
</dbReference>
<evidence type="ECO:0000259" key="3">
    <source>
        <dbReference type="PROSITE" id="PS50112"/>
    </source>
</evidence>
<dbReference type="SMART" id="SM00091">
    <property type="entry name" value="PAS"/>
    <property type="match status" value="1"/>
</dbReference>
<dbReference type="NCBIfam" id="TIGR00229">
    <property type="entry name" value="sensory_box"/>
    <property type="match status" value="1"/>
</dbReference>
<dbReference type="Pfam" id="PF00989">
    <property type="entry name" value="PAS"/>
    <property type="match status" value="1"/>
</dbReference>
<dbReference type="Proteomes" id="UP001216907">
    <property type="component" value="Unassembled WGS sequence"/>
</dbReference>
<dbReference type="Gene3D" id="3.30.70.270">
    <property type="match status" value="1"/>
</dbReference>
<dbReference type="SMART" id="SM00086">
    <property type="entry name" value="PAC"/>
    <property type="match status" value="1"/>
</dbReference>
<accession>A0ABT6FL59</accession>
<evidence type="ECO:0000313" key="8">
    <source>
        <dbReference type="Proteomes" id="UP001216907"/>
    </source>
</evidence>
<dbReference type="InterPro" id="IPR029787">
    <property type="entry name" value="Nucleotide_cyclase"/>
</dbReference>
<evidence type="ECO:0000313" key="7">
    <source>
        <dbReference type="EMBL" id="MDG3008249.1"/>
    </source>
</evidence>
<dbReference type="InterPro" id="IPR000160">
    <property type="entry name" value="GGDEF_dom"/>
</dbReference>
<feature type="transmembrane region" description="Helical" evidence="2">
    <location>
        <begin position="101"/>
        <end position="119"/>
    </location>
</feature>
<dbReference type="SUPFAM" id="SSF55785">
    <property type="entry name" value="PYP-like sensor domain (PAS domain)"/>
    <property type="match status" value="1"/>
</dbReference>
<dbReference type="InterPro" id="IPR043128">
    <property type="entry name" value="Rev_trsase/Diguanyl_cyclase"/>
</dbReference>
<proteinExistence type="predicted"/>
<dbReference type="InterPro" id="IPR000014">
    <property type="entry name" value="PAS"/>
</dbReference>
<dbReference type="Pfam" id="PF00563">
    <property type="entry name" value="EAL"/>
    <property type="match status" value="1"/>
</dbReference>
<dbReference type="SUPFAM" id="SSF55073">
    <property type="entry name" value="Nucleotide cyclase"/>
    <property type="match status" value="1"/>
</dbReference>
<reference evidence="7 8" key="1">
    <citation type="submission" date="2023-03" db="EMBL/GenBank/DDBJ databases">
        <title>Paludisphaera mucosa sp. nov. a novel planctomycete from northern fen.</title>
        <authorList>
            <person name="Ivanova A."/>
        </authorList>
    </citation>
    <scope>NUCLEOTIDE SEQUENCE [LARGE SCALE GENOMIC DNA]</scope>
    <source>
        <strain evidence="7 8">Pla2</strain>
    </source>
</reference>
<keyword evidence="1" id="KW-0175">Coiled coil</keyword>
<feature type="domain" description="EAL" evidence="5">
    <location>
        <begin position="547"/>
        <end position="800"/>
    </location>
</feature>
<dbReference type="Pfam" id="PF00990">
    <property type="entry name" value="GGDEF"/>
    <property type="match status" value="1"/>
</dbReference>
<keyword evidence="2" id="KW-0472">Membrane</keyword>
<dbReference type="PANTHER" id="PTHR44757:SF2">
    <property type="entry name" value="BIOFILM ARCHITECTURE MAINTENANCE PROTEIN MBAA"/>
    <property type="match status" value="1"/>
</dbReference>
<keyword evidence="8" id="KW-1185">Reference proteome</keyword>
<evidence type="ECO:0000259" key="6">
    <source>
        <dbReference type="PROSITE" id="PS50887"/>
    </source>
</evidence>
<dbReference type="InterPro" id="IPR052155">
    <property type="entry name" value="Biofilm_reg_signaling"/>
</dbReference>
<feature type="transmembrane region" description="Helical" evidence="2">
    <location>
        <begin position="37"/>
        <end position="56"/>
    </location>
</feature>
<gene>
    <name evidence="7" type="ORF">PZE19_31160</name>
</gene>
<dbReference type="InterPro" id="IPR000700">
    <property type="entry name" value="PAS-assoc_C"/>
</dbReference>
<dbReference type="CDD" id="cd00130">
    <property type="entry name" value="PAS"/>
    <property type="match status" value="1"/>
</dbReference>
<keyword evidence="2" id="KW-1133">Transmembrane helix</keyword>
<feature type="domain" description="PAC" evidence="4">
    <location>
        <begin position="323"/>
        <end position="375"/>
    </location>
</feature>
<dbReference type="CDD" id="cd01948">
    <property type="entry name" value="EAL"/>
    <property type="match status" value="1"/>
</dbReference>
<dbReference type="Gene3D" id="3.30.450.20">
    <property type="entry name" value="PAS domain"/>
    <property type="match status" value="1"/>
</dbReference>
<dbReference type="PROSITE" id="PS50112">
    <property type="entry name" value="PAS"/>
    <property type="match status" value="1"/>
</dbReference>
<organism evidence="7 8">
    <name type="scientific">Paludisphaera mucosa</name>
    <dbReference type="NCBI Taxonomy" id="3030827"/>
    <lineage>
        <taxon>Bacteria</taxon>
        <taxon>Pseudomonadati</taxon>
        <taxon>Planctomycetota</taxon>
        <taxon>Planctomycetia</taxon>
        <taxon>Isosphaerales</taxon>
        <taxon>Isosphaeraceae</taxon>
        <taxon>Paludisphaera</taxon>
    </lineage>
</organism>
<dbReference type="PANTHER" id="PTHR44757">
    <property type="entry name" value="DIGUANYLATE CYCLASE DGCP"/>
    <property type="match status" value="1"/>
</dbReference>
<dbReference type="PROSITE" id="PS50887">
    <property type="entry name" value="GGDEF"/>
    <property type="match status" value="1"/>
</dbReference>
<name>A0ABT6FL59_9BACT</name>
<feature type="domain" description="PAS" evidence="3">
    <location>
        <begin position="250"/>
        <end position="320"/>
    </location>
</feature>
<comment type="caution">
    <text evidence="7">The sequence shown here is derived from an EMBL/GenBank/DDBJ whole genome shotgun (WGS) entry which is preliminary data.</text>
</comment>
<sequence>MQPSAPPATLGRERIDQLAESLFREHRIAIFREVDRLFAALLTFQWLAGIVVALLVSPRAWAGAESQVHPHVWASAFLGGAIVAMPVALTRLRPGWASTRHVVAAAQALMGALLIHLSGGRIETHFHIFGSLAFLAFYRDWRVLLTFSVVVALDHSFRGVFWPYSIYGVLTVQPWRWVEHTGWVVFEDVFLIRSCVQWVREMHAVAEREAELEVTRDGIEVEVRERTAELQEANRSLAEENAERARVGADLRRMASIVESSDEIIISKDLDGLITSWNRGAERVLGYTADEVIGRHIAMLMPPDLVDDVRTILDRTCRDEHLDHYQTRRRCKDGTVIDVSLTVSPIRDVDGAIVGASNVGRDITEQKRAEAMLAHQATHDGLTGLPNRTLLLQHLERFTSSLWGQETRGALLLIDLDRFKQINDTFGHDFGDELLKRLNPILVGAVRVGDLVARLGGDEFGILLEGVAASEALEIADRILASLATPIVVKGQLLDIGASIGVALYPDHGGDAASLMQRADVAMYAAKRRRAGKVVYTPGLSDCTPQRLGLVAEFRRGIEEGQLRLHYQPKVDLATGGAAGVEALVRWQHPREGLMPPGRFITMAEETGLIRPMGLWTLEAAIRQSRAWHDVGLDADVAVNLSVDNLHDEGLTETLRKLLETEQAQPGWLTIEVTETAMMKHPKQAKRILESLHELGVRISIDDFGTGYSSLAYLKELPVDEVKVDRSFVKDMLVDDRGACIVRTVIDLGHNLGLKVVAEGVEDLASAERLAAWGCDSVQGFVLSRPMPSPEATTWLAARETPASAACGRRHLPSRREEPCVVASGRRRAGSK</sequence>
<dbReference type="InterPro" id="IPR035919">
    <property type="entry name" value="EAL_sf"/>
</dbReference>